<accession>A0A2G9T7Y7</accession>
<proteinExistence type="predicted"/>
<dbReference type="AlphaFoldDB" id="A0A2G9T7Y7"/>
<dbReference type="Proteomes" id="UP000230423">
    <property type="component" value="Unassembled WGS sequence"/>
</dbReference>
<feature type="signal peptide" evidence="1">
    <location>
        <begin position="1"/>
        <end position="16"/>
    </location>
</feature>
<feature type="non-terminal residue" evidence="2">
    <location>
        <position position="1"/>
    </location>
</feature>
<dbReference type="EMBL" id="KZ402258">
    <property type="protein sequence ID" value="PIO54055.1"/>
    <property type="molecule type" value="Genomic_DNA"/>
</dbReference>
<reference evidence="2 3" key="1">
    <citation type="submission" date="2015-09" db="EMBL/GenBank/DDBJ databases">
        <title>Draft genome of the parasitic nematode Teladorsagia circumcincta isolate WARC Sus (inbred).</title>
        <authorList>
            <person name="Mitreva M."/>
        </authorList>
    </citation>
    <scope>NUCLEOTIDE SEQUENCE [LARGE SCALE GENOMIC DNA]</scope>
    <source>
        <strain evidence="2 3">S</strain>
    </source>
</reference>
<evidence type="ECO:0008006" key="4">
    <source>
        <dbReference type="Google" id="ProtNLM"/>
    </source>
</evidence>
<gene>
    <name evidence="2" type="ORF">TELCIR_24590</name>
</gene>
<keyword evidence="1" id="KW-0732">Signal</keyword>
<feature type="non-terminal residue" evidence="2">
    <location>
        <position position="84"/>
    </location>
</feature>
<feature type="chain" id="PRO_5013728810" description="Ion transport domain-containing protein" evidence="1">
    <location>
        <begin position="17"/>
        <end position="84"/>
    </location>
</feature>
<name>A0A2G9T7Y7_TELCI</name>
<evidence type="ECO:0000256" key="1">
    <source>
        <dbReference type="SAM" id="SignalP"/>
    </source>
</evidence>
<evidence type="ECO:0000313" key="2">
    <source>
        <dbReference type="EMBL" id="PIO54055.1"/>
    </source>
</evidence>
<protein>
    <recommendedName>
        <fullName evidence="4">Ion transport domain-containing protein</fullName>
    </recommendedName>
</protein>
<organism evidence="2 3">
    <name type="scientific">Teladorsagia circumcincta</name>
    <name type="common">Brown stomach worm</name>
    <name type="synonym">Ostertagia circumcincta</name>
    <dbReference type="NCBI Taxonomy" id="45464"/>
    <lineage>
        <taxon>Eukaryota</taxon>
        <taxon>Metazoa</taxon>
        <taxon>Ecdysozoa</taxon>
        <taxon>Nematoda</taxon>
        <taxon>Chromadorea</taxon>
        <taxon>Rhabditida</taxon>
        <taxon>Rhabditina</taxon>
        <taxon>Rhabditomorpha</taxon>
        <taxon>Strongyloidea</taxon>
        <taxon>Trichostrongylidae</taxon>
        <taxon>Teladorsagia</taxon>
    </lineage>
</organism>
<evidence type="ECO:0000313" key="3">
    <source>
        <dbReference type="Proteomes" id="UP000230423"/>
    </source>
</evidence>
<keyword evidence="3" id="KW-1185">Reference proteome</keyword>
<sequence>LITLSILFCVLHIVTGRCIAVGLKLTKIEDFVKNLTDWVVKRFEYDLYQYHIGSEEYAQNYRGYPDDTELYNTFIAICIALTGG</sequence>